<dbReference type="InterPro" id="IPR013786">
    <property type="entry name" value="AcylCoA_DH/ox_N"/>
</dbReference>
<dbReference type="SUPFAM" id="SSF56645">
    <property type="entry name" value="Acyl-CoA dehydrogenase NM domain-like"/>
    <property type="match status" value="1"/>
</dbReference>
<evidence type="ECO:0000313" key="17">
    <source>
        <dbReference type="EMBL" id="OUY06613.1"/>
    </source>
</evidence>
<dbReference type="Gene3D" id="1.20.140.10">
    <property type="entry name" value="Butyryl-CoA Dehydrogenase, subunit A, domain 3"/>
    <property type="match status" value="1"/>
</dbReference>
<keyword evidence="18" id="KW-1185">Reference proteome</keyword>
<evidence type="ECO:0000256" key="9">
    <source>
        <dbReference type="ARBA" id="ARBA00034328"/>
    </source>
</evidence>
<evidence type="ECO:0000259" key="16">
    <source>
        <dbReference type="Pfam" id="PF08028"/>
    </source>
</evidence>
<dbReference type="PANTHER" id="PTHR43884:SF12">
    <property type="entry name" value="ISOVALERYL-COA DEHYDROGENASE, MITOCHONDRIAL-RELATED"/>
    <property type="match status" value="1"/>
</dbReference>
<dbReference type="InterPro" id="IPR037069">
    <property type="entry name" value="AcylCoA_DH/ox_N_sf"/>
</dbReference>
<dbReference type="InterPro" id="IPR046373">
    <property type="entry name" value="Acyl-CoA_Oxase/DH_mid-dom_sf"/>
</dbReference>
<dbReference type="InterPro" id="IPR006091">
    <property type="entry name" value="Acyl-CoA_Oxase/DH_mid-dom"/>
</dbReference>
<comment type="pathway">
    <text evidence="7">Sulfur metabolism; dibenzothiophene degradation.</text>
</comment>
<dbReference type="RefSeq" id="WP_087620970.1">
    <property type="nucleotide sequence ID" value="NZ_NEXX01000004.1"/>
</dbReference>
<dbReference type="PIRSF" id="PIRSF016578">
    <property type="entry name" value="HsaA"/>
    <property type="match status" value="1"/>
</dbReference>
<comment type="subcellular location">
    <subcellularLocation>
        <location evidence="1">Cytoplasm</location>
    </subcellularLocation>
</comment>
<dbReference type="AlphaFoldDB" id="A0A1Z9YWQ1"/>
<dbReference type="Pfam" id="PF02770">
    <property type="entry name" value="Acyl-CoA_dh_M"/>
    <property type="match status" value="1"/>
</dbReference>
<dbReference type="PANTHER" id="PTHR43884">
    <property type="entry name" value="ACYL-COA DEHYDROGENASE"/>
    <property type="match status" value="1"/>
</dbReference>
<comment type="caution">
    <text evidence="17">The sequence shown here is derived from an EMBL/GenBank/DDBJ whole genome shotgun (WGS) entry which is preliminary data.</text>
</comment>
<reference evidence="17 18" key="1">
    <citation type="submission" date="2017-05" db="EMBL/GenBank/DDBJ databases">
        <title>Acinetobacter populi ANC 5415 (= PBJ7), whole genome shotgun sequencing project.</title>
        <authorList>
            <person name="Nemec A."/>
            <person name="Radolfova-Krizova L."/>
        </authorList>
    </citation>
    <scope>NUCLEOTIDE SEQUENCE [LARGE SCALE GENOMIC DNA]</scope>
    <source>
        <strain evidence="17 18">PBJ7</strain>
    </source>
</reference>
<evidence type="ECO:0000313" key="18">
    <source>
        <dbReference type="Proteomes" id="UP000196536"/>
    </source>
</evidence>
<dbReference type="Pfam" id="PF02771">
    <property type="entry name" value="Acyl-CoA_dh_N"/>
    <property type="match status" value="1"/>
</dbReference>
<evidence type="ECO:0000256" key="2">
    <source>
        <dbReference type="ARBA" id="ARBA00022630"/>
    </source>
</evidence>
<feature type="domain" description="Acyl-CoA dehydrogenase C-terminal" evidence="16">
    <location>
        <begin position="250"/>
        <end position="382"/>
    </location>
</feature>
<evidence type="ECO:0000256" key="10">
    <source>
        <dbReference type="ARBA" id="ARBA00034345"/>
    </source>
</evidence>
<dbReference type="EC" id="1.14.14.21" evidence="9"/>
<dbReference type="EMBL" id="NEXX01000004">
    <property type="protein sequence ID" value="OUY06613.1"/>
    <property type="molecule type" value="Genomic_DNA"/>
</dbReference>
<dbReference type="SUPFAM" id="SSF47203">
    <property type="entry name" value="Acyl-CoA dehydrogenase C-terminal domain-like"/>
    <property type="match status" value="1"/>
</dbReference>
<dbReference type="Gene3D" id="1.10.540.10">
    <property type="entry name" value="Acyl-CoA dehydrogenase/oxidase, N-terminal domain"/>
    <property type="match status" value="1"/>
</dbReference>
<evidence type="ECO:0000259" key="14">
    <source>
        <dbReference type="Pfam" id="PF02770"/>
    </source>
</evidence>
<organism evidence="17 18">
    <name type="scientific">Acinetobacter populi</name>
    <dbReference type="NCBI Taxonomy" id="1582270"/>
    <lineage>
        <taxon>Bacteria</taxon>
        <taxon>Pseudomonadati</taxon>
        <taxon>Pseudomonadota</taxon>
        <taxon>Gammaproteobacteria</taxon>
        <taxon>Moraxellales</taxon>
        <taxon>Moraxellaceae</taxon>
        <taxon>Acinetobacter</taxon>
    </lineage>
</organism>
<dbReference type="InterPro" id="IPR013107">
    <property type="entry name" value="Acyl-CoA_DH_C"/>
</dbReference>
<evidence type="ECO:0000256" key="4">
    <source>
        <dbReference type="ARBA" id="ARBA00022741"/>
    </source>
</evidence>
<dbReference type="Proteomes" id="UP000196536">
    <property type="component" value="Unassembled WGS sequence"/>
</dbReference>
<dbReference type="NCBIfam" id="TIGR04022">
    <property type="entry name" value="sulfur_SfnB"/>
    <property type="match status" value="1"/>
</dbReference>
<dbReference type="GO" id="GO:0004497">
    <property type="term" value="F:monooxygenase activity"/>
    <property type="evidence" value="ECO:0007669"/>
    <property type="project" value="UniProtKB-KW"/>
</dbReference>
<keyword evidence="3" id="KW-0288">FMN</keyword>
<evidence type="ECO:0000256" key="11">
    <source>
        <dbReference type="ARBA" id="ARBA00047859"/>
    </source>
</evidence>
<evidence type="ECO:0000256" key="13">
    <source>
        <dbReference type="ARBA" id="ARBA00049456"/>
    </source>
</evidence>
<comment type="catalytic activity">
    <reaction evidence="11">
        <text>dibenzothiophene + FMNH2 + O2 = dibenzothiophene 5-oxide + FMN + H2O + H(+)</text>
        <dbReference type="Rhea" id="RHEA:49076"/>
        <dbReference type="ChEBI" id="CHEBI:15377"/>
        <dbReference type="ChEBI" id="CHEBI:15378"/>
        <dbReference type="ChEBI" id="CHEBI:15379"/>
        <dbReference type="ChEBI" id="CHEBI:23681"/>
        <dbReference type="ChEBI" id="CHEBI:23683"/>
        <dbReference type="ChEBI" id="CHEBI:57618"/>
        <dbReference type="ChEBI" id="CHEBI:58210"/>
    </reaction>
</comment>
<feature type="domain" description="Acyl-CoA dehydrogenase/oxidase N-terminal" evidence="15">
    <location>
        <begin position="31"/>
        <end position="125"/>
    </location>
</feature>
<dbReference type="InterPro" id="IPR023922">
    <property type="entry name" value="S04_starv_induced_SfnB"/>
</dbReference>
<dbReference type="InterPro" id="IPR009100">
    <property type="entry name" value="AcylCoA_DH/oxidase_NM_dom_sf"/>
</dbReference>
<dbReference type="Pfam" id="PF08028">
    <property type="entry name" value="Acyl-CoA_dh_2"/>
    <property type="match status" value="1"/>
</dbReference>
<keyword evidence="2" id="KW-0285">Flavoprotein</keyword>
<evidence type="ECO:0000256" key="1">
    <source>
        <dbReference type="ARBA" id="ARBA00004496"/>
    </source>
</evidence>
<keyword evidence="5" id="KW-0560">Oxidoreductase</keyword>
<dbReference type="GO" id="GO:0008470">
    <property type="term" value="F:3-methylbutanoyl-CoA dehydrogenase activity"/>
    <property type="evidence" value="ECO:0007669"/>
    <property type="project" value="TreeGrafter"/>
</dbReference>
<evidence type="ECO:0000256" key="12">
    <source>
        <dbReference type="ARBA" id="ARBA00048445"/>
    </source>
</evidence>
<evidence type="ECO:0000256" key="3">
    <source>
        <dbReference type="ARBA" id="ARBA00022643"/>
    </source>
</evidence>
<evidence type="ECO:0000256" key="5">
    <source>
        <dbReference type="ARBA" id="ARBA00023002"/>
    </source>
</evidence>
<comment type="catalytic activity">
    <reaction evidence="12">
        <text>dibenzothiophene 5-oxide + FMNH2 + O2 = dibenzothiophene 5,5-dioxide + FMN + H2O + H(+)</text>
        <dbReference type="Rhea" id="RHEA:49080"/>
        <dbReference type="ChEBI" id="CHEBI:15377"/>
        <dbReference type="ChEBI" id="CHEBI:15378"/>
        <dbReference type="ChEBI" id="CHEBI:15379"/>
        <dbReference type="ChEBI" id="CHEBI:23683"/>
        <dbReference type="ChEBI" id="CHEBI:57618"/>
        <dbReference type="ChEBI" id="CHEBI:58210"/>
        <dbReference type="ChEBI" id="CHEBI:90356"/>
    </reaction>
</comment>
<evidence type="ECO:0000256" key="6">
    <source>
        <dbReference type="ARBA" id="ARBA00023033"/>
    </source>
</evidence>
<protein>
    <recommendedName>
        <fullName evidence="10">Dibenzothiophene monooxygenase</fullName>
        <ecNumber evidence="9">1.14.14.21</ecNumber>
    </recommendedName>
</protein>
<dbReference type="CDD" id="cd01163">
    <property type="entry name" value="DszC"/>
    <property type="match status" value="1"/>
</dbReference>
<sequence>MGNLNIDQYIQSTPKQTAHRIQSEAEAIEIAKQLAEKFKQGAAERDQNRQLPIDELNEYSQSGLWAIRVPKEYGGIGASYRTVVEVFKTISSADGSLGQIPQNHVAILDTLIFDGSEQQKQFFYDLVLQGNRFGNAFSEIGNKHVADFQTKIRKEGDDYIVNGKKFFSTGALLAQWIPIVTVDDEGNVYLAFTPRETEGLTIVNDWSSFGQKTTASGTVIIENVRVPAQYVVPINSFTNPTPTGAISQILQAAIDAGLARAAIEETINYVKHYTRPWIDAKQESATEDHFSIAAIGDLKTRLLAAEAVLDLAADQVDLAIKEQTEHNSAQASILVAQAKILTTEIAILASNKLFELAGTRSTLAEHNLDRHWRNARTHTLHDPVRWKYYIVGNFFLNDIQPERHAWL</sequence>
<name>A0A1Z9YWQ1_9GAMM</name>
<keyword evidence="4" id="KW-0547">Nucleotide-binding</keyword>
<keyword evidence="6" id="KW-0503">Monooxygenase</keyword>
<comment type="catalytic activity">
    <reaction evidence="13">
        <text>dibenzothiophene + 2 FMNH2 + 2 O2 = dibenzothiophene 5,5-dioxide + 2 FMN + 2 H2O + 2 H(+)</text>
        <dbReference type="Rhea" id="RHEA:49072"/>
        <dbReference type="ChEBI" id="CHEBI:15377"/>
        <dbReference type="ChEBI" id="CHEBI:15378"/>
        <dbReference type="ChEBI" id="CHEBI:15379"/>
        <dbReference type="ChEBI" id="CHEBI:23681"/>
        <dbReference type="ChEBI" id="CHEBI:57618"/>
        <dbReference type="ChEBI" id="CHEBI:58210"/>
        <dbReference type="ChEBI" id="CHEBI:90356"/>
        <dbReference type="EC" id="1.14.14.21"/>
    </reaction>
</comment>
<dbReference type="Gene3D" id="2.40.110.10">
    <property type="entry name" value="Butyryl-CoA Dehydrogenase, subunit A, domain 2"/>
    <property type="match status" value="1"/>
</dbReference>
<gene>
    <name evidence="17" type="ORF">CAP51_11825</name>
</gene>
<dbReference type="GO" id="GO:0006552">
    <property type="term" value="P:L-leucine catabolic process"/>
    <property type="evidence" value="ECO:0007669"/>
    <property type="project" value="TreeGrafter"/>
</dbReference>
<dbReference type="InterPro" id="IPR036250">
    <property type="entry name" value="AcylCo_DH-like_C"/>
</dbReference>
<proteinExistence type="inferred from homology"/>
<accession>A0A1Z9YWQ1</accession>
<dbReference type="GO" id="GO:0050660">
    <property type="term" value="F:flavin adenine dinucleotide binding"/>
    <property type="evidence" value="ECO:0007669"/>
    <property type="project" value="InterPro"/>
</dbReference>
<evidence type="ECO:0000259" key="15">
    <source>
        <dbReference type="Pfam" id="PF02771"/>
    </source>
</evidence>
<evidence type="ECO:0000256" key="8">
    <source>
        <dbReference type="ARBA" id="ARBA00034317"/>
    </source>
</evidence>
<evidence type="ECO:0000256" key="7">
    <source>
        <dbReference type="ARBA" id="ARBA00034307"/>
    </source>
</evidence>
<dbReference type="OrthoDB" id="6502068at2"/>
<comment type="similarity">
    <text evidence="8">Belongs to the DszC flavin monooxygenase family.</text>
</comment>
<dbReference type="GO" id="GO:0005737">
    <property type="term" value="C:cytoplasm"/>
    <property type="evidence" value="ECO:0007669"/>
    <property type="project" value="UniProtKB-SubCell"/>
</dbReference>
<feature type="domain" description="Acyl-CoA oxidase/dehydrogenase middle" evidence="14">
    <location>
        <begin position="144"/>
        <end position="224"/>
    </location>
</feature>